<comment type="caution">
    <text evidence="3">The sequence shown here is derived from an EMBL/GenBank/DDBJ whole genome shotgun (WGS) entry which is preliminary data.</text>
</comment>
<feature type="coiled-coil region" evidence="1">
    <location>
        <begin position="180"/>
        <end position="207"/>
    </location>
</feature>
<name>A0A9W8DMT7_9FUNG</name>
<evidence type="ECO:0000313" key="3">
    <source>
        <dbReference type="EMBL" id="KAJ1910908.1"/>
    </source>
</evidence>
<accession>A0A9W8DMT7</accession>
<proteinExistence type="predicted"/>
<evidence type="ECO:0000256" key="2">
    <source>
        <dbReference type="SAM" id="MobiDB-lite"/>
    </source>
</evidence>
<keyword evidence="1" id="KW-0175">Coiled coil</keyword>
<dbReference type="AlphaFoldDB" id="A0A9W8DMT7"/>
<sequence>MLPEISLFSSGHNSVATSPTYITEFPDISDVIDRLTLRENIARESGGRVDKNCNDPSQSSSINSDDDTDKDDGKPPEEDSTNDILAPSNYNETTTLSPLLSDDGDDDDDDDDDDDENDGYDYFSCLVNYKISIDLVTLEFIEVWNELIDSSKNNQSCQLKTISSLQHSFENMIRLYKHAQTRFLAELKRQEQEIQEEDEDEDSYQKRDGERMYSFGLDRKLYLLTKILMMITKNALDTMKSKIENYNIQKTEEYSDFNDNQKRFFFCFKHDSDNALGGLYDILSKYHELIIKRDSNRRELDDVIKTFRAFFDDILEEYPMVLREYHALMNIFVEKNVQIFKATKG</sequence>
<organism evidence="3 4">
    <name type="scientific">Mycoemilia scoparia</name>
    <dbReference type="NCBI Taxonomy" id="417184"/>
    <lineage>
        <taxon>Eukaryota</taxon>
        <taxon>Fungi</taxon>
        <taxon>Fungi incertae sedis</taxon>
        <taxon>Zoopagomycota</taxon>
        <taxon>Kickxellomycotina</taxon>
        <taxon>Kickxellomycetes</taxon>
        <taxon>Kickxellales</taxon>
        <taxon>Kickxellaceae</taxon>
        <taxon>Mycoemilia</taxon>
    </lineage>
</organism>
<evidence type="ECO:0000256" key="1">
    <source>
        <dbReference type="SAM" id="Coils"/>
    </source>
</evidence>
<feature type="compositionally biased region" description="Basic and acidic residues" evidence="2">
    <location>
        <begin position="43"/>
        <end position="53"/>
    </location>
</feature>
<dbReference type="EMBL" id="JANBPU010000511">
    <property type="protein sequence ID" value="KAJ1910908.1"/>
    <property type="molecule type" value="Genomic_DNA"/>
</dbReference>
<feature type="compositionally biased region" description="Polar residues" evidence="2">
    <location>
        <begin position="88"/>
        <end position="98"/>
    </location>
</feature>
<keyword evidence="4" id="KW-1185">Reference proteome</keyword>
<reference evidence="3" key="1">
    <citation type="submission" date="2022-07" db="EMBL/GenBank/DDBJ databases">
        <title>Phylogenomic reconstructions and comparative analyses of Kickxellomycotina fungi.</title>
        <authorList>
            <person name="Reynolds N.K."/>
            <person name="Stajich J.E."/>
            <person name="Barry K."/>
            <person name="Grigoriev I.V."/>
            <person name="Crous P."/>
            <person name="Smith M.E."/>
        </authorList>
    </citation>
    <scope>NUCLEOTIDE SEQUENCE</scope>
    <source>
        <strain evidence="3">NBRC 100468</strain>
    </source>
</reference>
<feature type="region of interest" description="Disordered" evidence="2">
    <location>
        <begin position="43"/>
        <end position="117"/>
    </location>
</feature>
<gene>
    <name evidence="3" type="ORF">H4219_006095</name>
</gene>
<dbReference type="Proteomes" id="UP001150538">
    <property type="component" value="Unassembled WGS sequence"/>
</dbReference>
<evidence type="ECO:0000313" key="4">
    <source>
        <dbReference type="Proteomes" id="UP001150538"/>
    </source>
</evidence>
<feature type="compositionally biased region" description="Acidic residues" evidence="2">
    <location>
        <begin position="102"/>
        <end position="117"/>
    </location>
</feature>
<protein>
    <submittedName>
        <fullName evidence="3">Uncharacterized protein</fullName>
    </submittedName>
</protein>